<comment type="caution">
    <text evidence="2">The sequence shown here is derived from an EMBL/GenBank/DDBJ whole genome shotgun (WGS) entry which is preliminary data.</text>
</comment>
<dbReference type="Pfam" id="PF14223">
    <property type="entry name" value="Retrotran_gag_2"/>
    <property type="match status" value="1"/>
</dbReference>
<reference evidence="2" key="1">
    <citation type="submission" date="2019-12" db="EMBL/GenBank/DDBJ databases">
        <authorList>
            <person name="Scholes J."/>
        </authorList>
    </citation>
    <scope>NUCLEOTIDE SEQUENCE</scope>
</reference>
<dbReference type="PANTHER" id="PTHR47481:SF35">
    <property type="entry name" value="ZINC FINGER, CCHC-TYPE-RELATED"/>
    <property type="match status" value="1"/>
</dbReference>
<evidence type="ECO:0000256" key="1">
    <source>
        <dbReference type="SAM" id="MobiDB-lite"/>
    </source>
</evidence>
<feature type="region of interest" description="Disordered" evidence="1">
    <location>
        <begin position="306"/>
        <end position="332"/>
    </location>
</feature>
<feature type="compositionally biased region" description="Basic residues" evidence="1">
    <location>
        <begin position="323"/>
        <end position="332"/>
    </location>
</feature>
<proteinExistence type="predicted"/>
<evidence type="ECO:0000313" key="3">
    <source>
        <dbReference type="Proteomes" id="UP001153555"/>
    </source>
</evidence>
<sequence length="364" mass="40704">MYGNESRNVLYIWSLEKIVNNDVWSWDLKHKINIYDLTSGILLNKADAPDGCHWIGPVAFDPHSNVIYMGSSLVILRCNLDEDYSLKEVSRVDGNVMFLPGCHCRAFPYFRWLLSFTDAGDACDRSFFNTKTAPPSTVTNAAGTIAPNRAYEAWHTQDQRLLSLLLSSLTEESMAEVIGCSTSRTVWLALEAAYNHCSKSRELRLKDDLQLMKKGDCPIFEYIRKFKSICDQLAAIGRPVDDTDKAHWFLRGLGSDISSFSAAQMALTPLPTFRNFLSKAESFALFQESFASSGASNVAFYSQHKPSGHFSTPSRGRGNGSRGRGRGRHSNPHHAAKFSVWMVVMQLLVRSAILNRLIPLPPPT</sequence>
<keyword evidence="3" id="KW-1185">Reference proteome</keyword>
<evidence type="ECO:0000313" key="2">
    <source>
        <dbReference type="EMBL" id="CAA0825220.1"/>
    </source>
</evidence>
<dbReference type="EMBL" id="CACSLK010026072">
    <property type="protein sequence ID" value="CAA0825220.1"/>
    <property type="molecule type" value="Genomic_DNA"/>
</dbReference>
<dbReference type="AlphaFoldDB" id="A0A9N7RDB7"/>
<accession>A0A9N7RDB7</accession>
<gene>
    <name evidence="2" type="ORF">SHERM_22004</name>
</gene>
<organism evidence="2 3">
    <name type="scientific">Striga hermonthica</name>
    <name type="common">Purple witchweed</name>
    <name type="synonym">Buchnera hermonthica</name>
    <dbReference type="NCBI Taxonomy" id="68872"/>
    <lineage>
        <taxon>Eukaryota</taxon>
        <taxon>Viridiplantae</taxon>
        <taxon>Streptophyta</taxon>
        <taxon>Embryophyta</taxon>
        <taxon>Tracheophyta</taxon>
        <taxon>Spermatophyta</taxon>
        <taxon>Magnoliopsida</taxon>
        <taxon>eudicotyledons</taxon>
        <taxon>Gunneridae</taxon>
        <taxon>Pentapetalae</taxon>
        <taxon>asterids</taxon>
        <taxon>lamiids</taxon>
        <taxon>Lamiales</taxon>
        <taxon>Orobanchaceae</taxon>
        <taxon>Buchnereae</taxon>
        <taxon>Striga</taxon>
    </lineage>
</organism>
<dbReference type="PANTHER" id="PTHR47481">
    <property type="match status" value="1"/>
</dbReference>
<protein>
    <submittedName>
        <fullName evidence="2">Uncharacterized protein</fullName>
    </submittedName>
</protein>
<name>A0A9N7RDB7_STRHE</name>
<dbReference type="OrthoDB" id="912930at2759"/>
<dbReference type="Proteomes" id="UP001153555">
    <property type="component" value="Unassembled WGS sequence"/>
</dbReference>